<name>A0A1G7BPK1_NIADE</name>
<evidence type="ECO:0000313" key="2">
    <source>
        <dbReference type="Proteomes" id="UP000198757"/>
    </source>
</evidence>
<organism evidence="1 2">
    <name type="scientific">Niabella drilacis (strain DSM 25811 / CCM 8410 / CCUG 62505 / LMG 26954 / E90)</name>
    <dbReference type="NCBI Taxonomy" id="1285928"/>
    <lineage>
        <taxon>Bacteria</taxon>
        <taxon>Pseudomonadati</taxon>
        <taxon>Bacteroidota</taxon>
        <taxon>Chitinophagia</taxon>
        <taxon>Chitinophagales</taxon>
        <taxon>Chitinophagaceae</taxon>
        <taxon>Niabella</taxon>
    </lineage>
</organism>
<evidence type="ECO:0000313" key="1">
    <source>
        <dbReference type="EMBL" id="SDE29024.1"/>
    </source>
</evidence>
<dbReference type="Proteomes" id="UP000198757">
    <property type="component" value="Unassembled WGS sequence"/>
</dbReference>
<proteinExistence type="predicted"/>
<dbReference type="EMBL" id="FMZO01000032">
    <property type="protein sequence ID" value="SDE29024.1"/>
    <property type="molecule type" value="Genomic_DNA"/>
</dbReference>
<gene>
    <name evidence="1" type="ORF">SAMN04487894_1325</name>
</gene>
<protein>
    <submittedName>
        <fullName evidence="1">Uncharacterized protein</fullName>
    </submittedName>
</protein>
<dbReference type="AlphaFoldDB" id="A0A1G7BPK1"/>
<accession>A0A1G7BPK1</accession>
<sequence>MGRRGDSTCFCLAYFAAGAAMLLCKYTDAVFCILVFSLVMQKHADDPAFSTPRMWEPPIPSYKAIHFYSGQPYARLRKLLYKTGERYFLGQAKFLAQPVPGYFHAL</sequence>
<keyword evidence="2" id="KW-1185">Reference proteome</keyword>
<reference evidence="2" key="1">
    <citation type="submission" date="2016-10" db="EMBL/GenBank/DDBJ databases">
        <authorList>
            <person name="Varghese N."/>
            <person name="Submissions S."/>
        </authorList>
    </citation>
    <scope>NUCLEOTIDE SEQUENCE [LARGE SCALE GENOMIC DNA]</scope>
    <source>
        <strain evidence="2">DSM 25811 / CCM 8410 / LMG 26954 / E90</strain>
    </source>
</reference>
<dbReference type="STRING" id="1285928.SAMN04487894_1325"/>